<evidence type="ECO:0008006" key="4">
    <source>
        <dbReference type="Google" id="ProtNLM"/>
    </source>
</evidence>
<evidence type="ECO:0000313" key="3">
    <source>
        <dbReference type="Proteomes" id="UP000226031"/>
    </source>
</evidence>
<evidence type="ECO:0000313" key="2">
    <source>
        <dbReference type="EMBL" id="PGH30889.1"/>
    </source>
</evidence>
<sequence length="277" mass="30055">MEAPLPNTPQFITSIIHQLSKFHPPSAPAPIDQNNNSQHQHQNPPSPETNNTNPLTQLPAPLLSKAKPLLLTLHCLFPNELLLALDILDWKGIRRYDYYNHKPESEETAEVQRQHGRYIDCGIYFVRSSPSSSSSSSSYSYSYSSAMNTARPNGNNNANTNSPLKTHLVCLNAWNCSCPAFALAAFRDLDSPQTTTTETENTAGEEVSTSTSAFPFGGTLTKDSLKNMHYGTPVCKHLLACLLGSQCPALFGGGVERVYVGGGIEGEGEVAGRFAAV</sequence>
<comment type="caution">
    <text evidence="2">The sequence shown here is derived from an EMBL/GenBank/DDBJ whole genome shotgun (WGS) entry which is preliminary data.</text>
</comment>
<feature type="compositionally biased region" description="Low complexity" evidence="1">
    <location>
        <begin position="33"/>
        <end position="59"/>
    </location>
</feature>
<accession>A0A2B7ZCF6</accession>
<keyword evidence="3" id="KW-1185">Reference proteome</keyword>
<dbReference type="AlphaFoldDB" id="A0A2B7ZCF6"/>
<dbReference type="EMBL" id="PDND01000151">
    <property type="protein sequence ID" value="PGH30889.1"/>
    <property type="molecule type" value="Genomic_DNA"/>
</dbReference>
<dbReference type="VEuPathDB" id="FungiDB:EMCG_05433"/>
<reference evidence="2 3" key="1">
    <citation type="submission" date="2017-10" db="EMBL/GenBank/DDBJ databases">
        <title>Comparative genomics in systemic dimorphic fungi from Ajellomycetaceae.</title>
        <authorList>
            <person name="Munoz J.F."/>
            <person name="Mcewen J.G."/>
            <person name="Clay O.K."/>
            <person name="Cuomo C.A."/>
        </authorList>
    </citation>
    <scope>NUCLEOTIDE SEQUENCE [LARGE SCALE GENOMIC DNA]</scope>
    <source>
        <strain evidence="2 3">UAMH4076</strain>
    </source>
</reference>
<name>A0A2B7ZCF6_9EURO</name>
<dbReference type="STRING" id="73230.A0A2B7ZCF6"/>
<gene>
    <name evidence="2" type="ORF">GX50_06344</name>
</gene>
<organism evidence="2 3">
    <name type="scientific">[Emmonsia] crescens</name>
    <dbReference type="NCBI Taxonomy" id="73230"/>
    <lineage>
        <taxon>Eukaryota</taxon>
        <taxon>Fungi</taxon>
        <taxon>Dikarya</taxon>
        <taxon>Ascomycota</taxon>
        <taxon>Pezizomycotina</taxon>
        <taxon>Eurotiomycetes</taxon>
        <taxon>Eurotiomycetidae</taxon>
        <taxon>Onygenales</taxon>
        <taxon>Ajellomycetaceae</taxon>
        <taxon>Emergomyces</taxon>
    </lineage>
</organism>
<dbReference type="Proteomes" id="UP000226031">
    <property type="component" value="Unassembled WGS sequence"/>
</dbReference>
<protein>
    <recommendedName>
        <fullName evidence="4">SWIM-type domain-containing protein</fullName>
    </recommendedName>
</protein>
<evidence type="ECO:0000256" key="1">
    <source>
        <dbReference type="SAM" id="MobiDB-lite"/>
    </source>
</evidence>
<feature type="region of interest" description="Disordered" evidence="1">
    <location>
        <begin position="23"/>
        <end position="59"/>
    </location>
</feature>
<proteinExistence type="predicted"/>